<dbReference type="InterPro" id="IPR006840">
    <property type="entry name" value="ChaC"/>
</dbReference>
<dbReference type="GO" id="GO:0005737">
    <property type="term" value="C:cytoplasm"/>
    <property type="evidence" value="ECO:0007669"/>
    <property type="project" value="TreeGrafter"/>
</dbReference>
<dbReference type="STRING" id="559304.G8YD29"/>
<evidence type="ECO:0000313" key="4">
    <source>
        <dbReference type="Proteomes" id="UP000005222"/>
    </source>
</evidence>
<gene>
    <name evidence="3" type="primary">Piso0_002612</name>
    <name evidence="3" type="ORF">GNLVRS01_PISO0J15783g</name>
</gene>
<proteinExistence type="predicted"/>
<dbReference type="InterPro" id="IPR013024">
    <property type="entry name" value="GGCT-like"/>
</dbReference>
<dbReference type="PANTHER" id="PTHR12192:SF2">
    <property type="entry name" value="GLUTATHIONE-SPECIFIC GAMMA-GLUTAMYLCYCLOTRANSFERASE 2"/>
    <property type="match status" value="1"/>
</dbReference>
<dbReference type="HOGENOM" id="CLU_070703_0_1_1"/>
<dbReference type="OMA" id="FEYEERV"/>
<sequence>MGESEKGIWVIGYGSLIFKPLPRYQLKVNGYLRGFIRRFWQSSSDHRGTPEAPGRVVTLVSLDDLKRNDRFHDDLYMYELRNRDFETGLLDESSEDTGKVQTVLKHVHDLVDEDLKVWGCAYYVAPEDVEEIKAYLDVREQDGYTTHRVPFHIIDVPEVSGSGQEVLNSLPKNDSGDLIIESLIYIGTLDNKSFVGPEEIEDTANVIRHGKGPSGLNSEYLLKLCDSVRHLDQRGRSRDFYLEKLAREVSK</sequence>
<dbReference type="GO" id="GO:0006751">
    <property type="term" value="P:glutathione catabolic process"/>
    <property type="evidence" value="ECO:0007669"/>
    <property type="project" value="InterPro"/>
</dbReference>
<dbReference type="GO" id="GO:0061928">
    <property type="term" value="F:glutathione specific gamma-glutamylcyclotransferase activity"/>
    <property type="evidence" value="ECO:0007669"/>
    <property type="project" value="UniProtKB-EC"/>
</dbReference>
<dbReference type="Gene3D" id="3.10.490.10">
    <property type="entry name" value="Gamma-glutamyl cyclotransferase-like"/>
    <property type="match status" value="1"/>
</dbReference>
<dbReference type="OrthoDB" id="1933483at2759"/>
<evidence type="ECO:0000256" key="2">
    <source>
        <dbReference type="ARBA" id="ARBA00023239"/>
    </source>
</evidence>
<dbReference type="FunCoup" id="G8YD29">
    <property type="interactions" value="526"/>
</dbReference>
<dbReference type="PANTHER" id="PTHR12192">
    <property type="entry name" value="CATION TRANSPORT PROTEIN CHAC-RELATED"/>
    <property type="match status" value="1"/>
</dbReference>
<keyword evidence="4" id="KW-1185">Reference proteome</keyword>
<reference evidence="3 4" key="1">
    <citation type="journal article" date="2012" name="G3 (Bethesda)">
        <title>Pichia sorbitophila, an interspecies yeast hybrid reveals early steps of genome resolution following polyploidization.</title>
        <authorList>
            <person name="Leh Louis V."/>
            <person name="Despons L."/>
            <person name="Friedrich A."/>
            <person name="Martin T."/>
            <person name="Durrens P."/>
            <person name="Casaregola S."/>
            <person name="Neuveglise C."/>
            <person name="Fairhead C."/>
            <person name="Marck C."/>
            <person name="Cruz J.A."/>
            <person name="Straub M.L."/>
            <person name="Kugler V."/>
            <person name="Sacerdot C."/>
            <person name="Uzunov Z."/>
            <person name="Thierry A."/>
            <person name="Weiss S."/>
            <person name="Bleykasten C."/>
            <person name="De Montigny J."/>
            <person name="Jacques N."/>
            <person name="Jung P."/>
            <person name="Lemaire M."/>
            <person name="Mallet S."/>
            <person name="Morel G."/>
            <person name="Richard G.F."/>
            <person name="Sarkar A."/>
            <person name="Savel G."/>
            <person name="Schacherer J."/>
            <person name="Seret M.L."/>
            <person name="Talla E."/>
            <person name="Samson G."/>
            <person name="Jubin C."/>
            <person name="Poulain J."/>
            <person name="Vacherie B."/>
            <person name="Barbe V."/>
            <person name="Pelletier E."/>
            <person name="Sherman D.J."/>
            <person name="Westhof E."/>
            <person name="Weissenbach J."/>
            <person name="Baret P.V."/>
            <person name="Wincker P."/>
            <person name="Gaillardin C."/>
            <person name="Dujon B."/>
            <person name="Souciet J.L."/>
        </authorList>
    </citation>
    <scope>NUCLEOTIDE SEQUENCE [LARGE SCALE GENOMIC DNA]</scope>
    <source>
        <strain evidence="4">ATCC MYA-4447 / BCRC 22081 / CBS 7064 / NBRC 10061 / NRRL Y-12695</strain>
    </source>
</reference>
<accession>G8YD29</accession>
<keyword evidence="2" id="KW-0456">Lyase</keyword>
<name>G8YD29_PICSO</name>
<organism evidence="3 4">
    <name type="scientific">Pichia sorbitophila (strain ATCC MYA-4447 / BCRC 22081 / CBS 7064 / NBRC 10061 / NRRL Y-12695)</name>
    <name type="common">Hybrid yeast</name>
    <dbReference type="NCBI Taxonomy" id="559304"/>
    <lineage>
        <taxon>Eukaryota</taxon>
        <taxon>Fungi</taxon>
        <taxon>Dikarya</taxon>
        <taxon>Ascomycota</taxon>
        <taxon>Saccharomycotina</taxon>
        <taxon>Pichiomycetes</taxon>
        <taxon>Debaryomycetaceae</taxon>
        <taxon>Millerozyma</taxon>
    </lineage>
</organism>
<protein>
    <recommendedName>
        <fullName evidence="1">glutathione-specific gamma-glutamylcyclotransferase</fullName>
        <ecNumber evidence="1">4.3.2.7</ecNumber>
    </recommendedName>
</protein>
<evidence type="ECO:0000256" key="1">
    <source>
        <dbReference type="ARBA" id="ARBA00012344"/>
    </source>
</evidence>
<dbReference type="Pfam" id="PF04752">
    <property type="entry name" value="ChaC"/>
    <property type="match status" value="1"/>
</dbReference>
<evidence type="ECO:0000313" key="3">
    <source>
        <dbReference type="EMBL" id="CCE82860.1"/>
    </source>
</evidence>
<dbReference type="CDD" id="cd06661">
    <property type="entry name" value="GGCT_like"/>
    <property type="match status" value="1"/>
</dbReference>
<dbReference type="AlphaFoldDB" id="G8YD29"/>
<dbReference type="InParanoid" id="G8YD29"/>
<dbReference type="Proteomes" id="UP000005222">
    <property type="component" value="Chromosome J"/>
</dbReference>
<dbReference type="EMBL" id="FO082050">
    <property type="protein sequence ID" value="CCE82860.1"/>
    <property type="molecule type" value="Genomic_DNA"/>
</dbReference>
<dbReference type="eggNOG" id="KOG3182">
    <property type="taxonomic scope" value="Eukaryota"/>
</dbReference>
<dbReference type="EC" id="4.3.2.7" evidence="1"/>